<evidence type="ECO:0000256" key="1">
    <source>
        <dbReference type="SAM" id="Phobius"/>
    </source>
</evidence>
<dbReference type="PATRIC" id="fig|38323.5.peg.805"/>
<keyword evidence="1" id="KW-0812">Transmembrane</keyword>
<dbReference type="KEGG" id="bhs:BM1374165_00706"/>
<sequence length="89" mass="9864">MENAPCAYVAVHTPTTLASAFFFPSLLALPMIRAMFGSGDITKKMRLYLMIHLTFISEINLSSRYKSISSNEEILPTPCGVPVYISSLF</sequence>
<dbReference type="AlphaFoldDB" id="X5MH12"/>
<protein>
    <submittedName>
        <fullName evidence="2">Uncharacterized protein</fullName>
    </submittedName>
</protein>
<feature type="transmembrane region" description="Helical" evidence="1">
    <location>
        <begin position="17"/>
        <end position="36"/>
    </location>
</feature>
<keyword evidence="1" id="KW-0472">Membrane</keyword>
<accession>X5MH12</accession>
<dbReference type="KEGG" id="bhn:PRJBM_00727"/>
<name>X5MH12_BARHN</name>
<evidence type="ECO:0000313" key="2">
    <source>
        <dbReference type="EMBL" id="CDO46720.1"/>
    </source>
</evidence>
<keyword evidence="1" id="KW-1133">Transmembrane helix</keyword>
<reference evidence="3" key="1">
    <citation type="submission" date="2013-11" db="EMBL/GenBank/DDBJ databases">
        <title>Genome sequencing of Bartonella spp. isolated from human blood.</title>
        <authorList>
            <person name="Raoult D."/>
        </authorList>
    </citation>
    <scope>NUCLEOTIDE SEQUENCE</scope>
    <source>
        <strain evidence="3">BM1374165</strain>
    </source>
</reference>
<organism evidence="2 3">
    <name type="scientific">Bartonella henselae</name>
    <name type="common">Rochalimaea henselae</name>
    <dbReference type="NCBI Taxonomy" id="38323"/>
    <lineage>
        <taxon>Bacteria</taxon>
        <taxon>Pseudomonadati</taxon>
        <taxon>Pseudomonadota</taxon>
        <taxon>Alphaproteobacteria</taxon>
        <taxon>Hyphomicrobiales</taxon>
        <taxon>Bartonellaceae</taxon>
        <taxon>Bartonella</taxon>
    </lineage>
</organism>
<dbReference type="Proteomes" id="UP000019801">
    <property type="component" value="Chromosome I"/>
</dbReference>
<gene>
    <name evidence="2" type="ORF">BM1374165_00706</name>
</gene>
<proteinExistence type="predicted"/>
<dbReference type="EMBL" id="HG969191">
    <property type="protein sequence ID" value="CDO46720.1"/>
    <property type="molecule type" value="Genomic_DNA"/>
</dbReference>
<evidence type="ECO:0000313" key="3">
    <source>
        <dbReference type="Proteomes" id="UP000019801"/>
    </source>
</evidence>